<organism evidence="2 3">
    <name type="scientific">Hymenolepis diminuta</name>
    <name type="common">Rat tapeworm</name>
    <dbReference type="NCBI Taxonomy" id="6216"/>
    <lineage>
        <taxon>Eukaryota</taxon>
        <taxon>Metazoa</taxon>
        <taxon>Spiralia</taxon>
        <taxon>Lophotrochozoa</taxon>
        <taxon>Platyhelminthes</taxon>
        <taxon>Cestoda</taxon>
        <taxon>Eucestoda</taxon>
        <taxon>Cyclophyllidea</taxon>
        <taxon>Hymenolepididae</taxon>
        <taxon>Hymenolepis</taxon>
    </lineage>
</organism>
<evidence type="ECO:0000256" key="1">
    <source>
        <dbReference type="SAM" id="Phobius"/>
    </source>
</evidence>
<keyword evidence="1" id="KW-1133">Transmembrane helix</keyword>
<sequence length="56" mass="6536">CADTIVIHLLLHCPFIPFVPYPFLTRLNPHYDLINTFWPSQLFVFLSVTVVAVFRC</sequence>
<gene>
    <name evidence="2" type="ORF">WMSIL1_LOCUS4917</name>
</gene>
<dbReference type="Proteomes" id="UP000321570">
    <property type="component" value="Unassembled WGS sequence"/>
</dbReference>
<reference evidence="2 3" key="1">
    <citation type="submission" date="2019-07" db="EMBL/GenBank/DDBJ databases">
        <authorList>
            <person name="Jastrzebski P J."/>
            <person name="Paukszto L."/>
            <person name="Jastrzebski P J."/>
        </authorList>
    </citation>
    <scope>NUCLEOTIDE SEQUENCE [LARGE SCALE GENOMIC DNA]</scope>
    <source>
        <strain evidence="2 3">WMS-il1</strain>
    </source>
</reference>
<evidence type="ECO:0000313" key="2">
    <source>
        <dbReference type="EMBL" id="VUZ44790.1"/>
    </source>
</evidence>
<feature type="non-terminal residue" evidence="2">
    <location>
        <position position="1"/>
    </location>
</feature>
<feature type="transmembrane region" description="Helical" evidence="1">
    <location>
        <begin position="36"/>
        <end position="54"/>
    </location>
</feature>
<name>A0A564YC17_HYMDI</name>
<dbReference type="AlphaFoldDB" id="A0A564YC17"/>
<accession>A0A564YC17</accession>
<protein>
    <submittedName>
        <fullName evidence="2">Uncharacterized protein</fullName>
    </submittedName>
</protein>
<keyword evidence="3" id="KW-1185">Reference proteome</keyword>
<keyword evidence="1" id="KW-0812">Transmembrane</keyword>
<dbReference type="EMBL" id="CABIJS010000144">
    <property type="protein sequence ID" value="VUZ44790.1"/>
    <property type="molecule type" value="Genomic_DNA"/>
</dbReference>
<proteinExistence type="predicted"/>
<evidence type="ECO:0000313" key="3">
    <source>
        <dbReference type="Proteomes" id="UP000321570"/>
    </source>
</evidence>
<keyword evidence="1" id="KW-0472">Membrane</keyword>